<gene>
    <name evidence="4" type="ORF">JIV24_18000</name>
</gene>
<evidence type="ECO:0000256" key="1">
    <source>
        <dbReference type="ARBA" id="ARBA00008779"/>
    </source>
</evidence>
<comment type="caution">
    <text evidence="4">The sequence shown here is derived from an EMBL/GenBank/DDBJ whole genome shotgun (WGS) entry which is preliminary data.</text>
</comment>
<dbReference type="InterPro" id="IPR024607">
    <property type="entry name" value="Sulfatase_CS"/>
</dbReference>
<proteinExistence type="inferred from homology"/>
<reference evidence="4 5" key="1">
    <citation type="submission" date="2021-01" db="EMBL/GenBank/DDBJ databases">
        <title>Carboxyliciviraga sp.nov., isolated from coastal sediments.</title>
        <authorList>
            <person name="Lu D."/>
            <person name="Zhang T."/>
        </authorList>
    </citation>
    <scope>NUCLEOTIDE SEQUENCE [LARGE SCALE GENOMIC DNA]</scope>
    <source>
        <strain evidence="4 5">N1Y132</strain>
    </source>
</reference>
<dbReference type="InterPro" id="IPR017850">
    <property type="entry name" value="Alkaline_phosphatase_core_sf"/>
</dbReference>
<evidence type="ECO:0000313" key="4">
    <source>
        <dbReference type="EMBL" id="MBK3519247.1"/>
    </source>
</evidence>
<dbReference type="PROSITE" id="PS00149">
    <property type="entry name" value="SULFATASE_2"/>
    <property type="match status" value="1"/>
</dbReference>
<dbReference type="PANTHER" id="PTHR43108:SF6">
    <property type="entry name" value="N-SULPHOGLUCOSAMINE SULPHOHYDROLASE"/>
    <property type="match status" value="1"/>
</dbReference>
<dbReference type="PANTHER" id="PTHR43108">
    <property type="entry name" value="N-ACETYLGLUCOSAMINE-6-SULFATASE FAMILY MEMBER"/>
    <property type="match status" value="1"/>
</dbReference>
<dbReference type="SUPFAM" id="SSF53649">
    <property type="entry name" value="Alkaline phosphatase-like"/>
    <property type="match status" value="1"/>
</dbReference>
<protein>
    <submittedName>
        <fullName evidence="4">Sulfatase</fullName>
    </submittedName>
</protein>
<dbReference type="InterPro" id="IPR032506">
    <property type="entry name" value="SGSH_C"/>
</dbReference>
<accession>A0ABS1HNZ2</accession>
<sequence length="515" mass="59810">MLKIIALIIFGICFSSCKTDEKPPNILFIMADDHDRIAISAYESYLAKTAPTPSIDRLANEGLRMNHVLCTNAICTPSRAAILTGQYSQVNGVYTLHDDYNSDTDNLVKQLQRGGYETAIVGKWHLHKEPKGFDYYNVLPGQGKYFNPKFKEIGTRWQDHNEGGEIYDGYVTDVTTDIALNWLNDRSKKDKPFFLMLHHKAPHGLWEYPEHLETYLENTQIPEPSSLYNNVNHGPLNSKKYGTSISLRNSRRNMVNQTANDKWPTGRIDTTDLSNNEKTSLAYQKYLKDYLRCVKSIDDNVGRVLDYLDKNNLAENTIVVYTSDQGQFLGQHDYFDKRWMYEEPLHMPFLVRYPNEIEAGTDNSDICLNIDFAPTFLDYANIKKPNSMQGESFRSNLRGETPNDWRQSMYYRYWMHMAHHDNPAHYGIRTKRYKLIFFYGLPLDANGAVADNIIGPYWELYDLKNDPSEMNNVYAHPDYADIIVNLKQELLQLKKQYRDEDSKYPLLEELRLASW</sequence>
<dbReference type="Pfam" id="PF16347">
    <property type="entry name" value="SGSH_C"/>
    <property type="match status" value="1"/>
</dbReference>
<evidence type="ECO:0000256" key="2">
    <source>
        <dbReference type="ARBA" id="ARBA00022801"/>
    </source>
</evidence>
<dbReference type="PROSITE" id="PS00523">
    <property type="entry name" value="SULFATASE_1"/>
    <property type="match status" value="1"/>
</dbReference>
<keyword evidence="2" id="KW-0378">Hydrolase</keyword>
<comment type="similarity">
    <text evidence="1">Belongs to the sulfatase family.</text>
</comment>
<keyword evidence="5" id="KW-1185">Reference proteome</keyword>
<dbReference type="CDD" id="cd16031">
    <property type="entry name" value="G6S_like"/>
    <property type="match status" value="1"/>
</dbReference>
<organism evidence="4 5">
    <name type="scientific">Carboxylicivirga marina</name>
    <dbReference type="NCBI Taxonomy" id="2800988"/>
    <lineage>
        <taxon>Bacteria</taxon>
        <taxon>Pseudomonadati</taxon>
        <taxon>Bacteroidota</taxon>
        <taxon>Bacteroidia</taxon>
        <taxon>Marinilabiliales</taxon>
        <taxon>Marinilabiliaceae</taxon>
        <taxon>Carboxylicivirga</taxon>
    </lineage>
</organism>
<evidence type="ECO:0000259" key="3">
    <source>
        <dbReference type="Pfam" id="PF16347"/>
    </source>
</evidence>
<dbReference type="EMBL" id="JAENRR010000059">
    <property type="protein sequence ID" value="MBK3519247.1"/>
    <property type="molecule type" value="Genomic_DNA"/>
</dbReference>
<feature type="domain" description="N-sulphoglucosamine sulphohydrolase C-terminal" evidence="3">
    <location>
        <begin position="330"/>
        <end position="496"/>
    </location>
</feature>
<dbReference type="Gene3D" id="3.40.720.10">
    <property type="entry name" value="Alkaline Phosphatase, subunit A"/>
    <property type="match status" value="1"/>
</dbReference>
<name>A0ABS1HNZ2_9BACT</name>
<dbReference type="Proteomes" id="UP000605676">
    <property type="component" value="Unassembled WGS sequence"/>
</dbReference>
<evidence type="ECO:0000313" key="5">
    <source>
        <dbReference type="Proteomes" id="UP000605676"/>
    </source>
</evidence>